<reference evidence="2" key="1">
    <citation type="submission" date="2020-11" db="EMBL/GenBank/DDBJ databases">
        <authorList>
            <consortium name="DOE Joint Genome Institute"/>
            <person name="Ahrendt S."/>
            <person name="Riley R."/>
            <person name="Andreopoulos W."/>
            <person name="Labutti K."/>
            <person name="Pangilinan J."/>
            <person name="Ruiz-Duenas F.J."/>
            <person name="Barrasa J.M."/>
            <person name="Sanchez-Garcia M."/>
            <person name="Camarero S."/>
            <person name="Miyauchi S."/>
            <person name="Serrano A."/>
            <person name="Linde D."/>
            <person name="Babiker R."/>
            <person name="Drula E."/>
            <person name="Ayuso-Fernandez I."/>
            <person name="Pacheco R."/>
            <person name="Padilla G."/>
            <person name="Ferreira P."/>
            <person name="Barriuso J."/>
            <person name="Kellner H."/>
            <person name="Castanera R."/>
            <person name="Alfaro M."/>
            <person name="Ramirez L."/>
            <person name="Pisabarro A.G."/>
            <person name="Kuo A."/>
            <person name="Tritt A."/>
            <person name="Lipzen A."/>
            <person name="He G."/>
            <person name="Yan M."/>
            <person name="Ng V."/>
            <person name="Cullen D."/>
            <person name="Martin F."/>
            <person name="Rosso M.-N."/>
            <person name="Henrissat B."/>
            <person name="Hibbett D."/>
            <person name="Martinez A.T."/>
            <person name="Grigoriev I.V."/>
        </authorList>
    </citation>
    <scope>NUCLEOTIDE SEQUENCE</scope>
    <source>
        <strain evidence="2">ATCC 90797</strain>
    </source>
</reference>
<feature type="compositionally biased region" description="Polar residues" evidence="1">
    <location>
        <begin position="51"/>
        <end position="64"/>
    </location>
</feature>
<name>A0A9P6DIF6_PLEER</name>
<evidence type="ECO:0000256" key="1">
    <source>
        <dbReference type="SAM" id="MobiDB-lite"/>
    </source>
</evidence>
<accession>A0A9P6DIF6</accession>
<keyword evidence="3" id="KW-1185">Reference proteome</keyword>
<evidence type="ECO:0000313" key="2">
    <source>
        <dbReference type="EMBL" id="KAF9499269.1"/>
    </source>
</evidence>
<organism evidence="2 3">
    <name type="scientific">Pleurotus eryngii</name>
    <name type="common">Boletus of the steppes</name>
    <dbReference type="NCBI Taxonomy" id="5323"/>
    <lineage>
        <taxon>Eukaryota</taxon>
        <taxon>Fungi</taxon>
        <taxon>Dikarya</taxon>
        <taxon>Basidiomycota</taxon>
        <taxon>Agaricomycotina</taxon>
        <taxon>Agaricomycetes</taxon>
        <taxon>Agaricomycetidae</taxon>
        <taxon>Agaricales</taxon>
        <taxon>Pleurotineae</taxon>
        <taxon>Pleurotaceae</taxon>
        <taxon>Pleurotus</taxon>
    </lineage>
</organism>
<dbReference type="EMBL" id="MU154533">
    <property type="protein sequence ID" value="KAF9499269.1"/>
    <property type="molecule type" value="Genomic_DNA"/>
</dbReference>
<feature type="compositionally biased region" description="Polar residues" evidence="1">
    <location>
        <begin position="174"/>
        <end position="192"/>
    </location>
</feature>
<feature type="region of interest" description="Disordered" evidence="1">
    <location>
        <begin position="174"/>
        <end position="255"/>
    </location>
</feature>
<dbReference type="Proteomes" id="UP000807025">
    <property type="component" value="Unassembled WGS sequence"/>
</dbReference>
<evidence type="ECO:0000313" key="3">
    <source>
        <dbReference type="Proteomes" id="UP000807025"/>
    </source>
</evidence>
<protein>
    <submittedName>
        <fullName evidence="2">Uncharacterized protein</fullName>
    </submittedName>
</protein>
<sequence length="255" mass="27642">MGTKTSIVVAAPSIPPAVKCLTFQMANLNEVRGDTILYNTLALNISSAEGSPTPNWAPNGQDQSHPPPWSQHHATAQQGPFEHRGNVRLENCGWKNVGNTNSTFVESNDRTAYTSGDYYNNPQDPINTYRTPGGTQNVNSSNGVFNNIAGSQTFHPIDGQRVNGYPNPWQNQYNPRATPKTSPLAQSQNSYGYQVPAGNGNCYQQPRRPEACSQYDSHAPAGPSRYNPRNPYNAQMYGPSSPMAGPTASGPSVQD</sequence>
<gene>
    <name evidence="2" type="ORF">BDN71DRAFT_230574</name>
</gene>
<feature type="region of interest" description="Disordered" evidence="1">
    <location>
        <begin position="100"/>
        <end position="134"/>
    </location>
</feature>
<dbReference type="AlphaFoldDB" id="A0A9P6DIF6"/>
<feature type="region of interest" description="Disordered" evidence="1">
    <location>
        <begin position="51"/>
        <end position="78"/>
    </location>
</feature>
<comment type="caution">
    <text evidence="2">The sequence shown here is derived from an EMBL/GenBank/DDBJ whole genome shotgun (WGS) entry which is preliminary data.</text>
</comment>
<dbReference type="OrthoDB" id="10403107at2759"/>
<proteinExistence type="predicted"/>